<accession>A0AAE0IQ35</accession>
<reference evidence="1" key="1">
    <citation type="journal article" date="2023" name="Mol. Phylogenet. Evol.">
        <title>Genome-scale phylogeny and comparative genomics of the fungal order Sordariales.</title>
        <authorList>
            <person name="Hensen N."/>
            <person name="Bonometti L."/>
            <person name="Westerberg I."/>
            <person name="Brannstrom I.O."/>
            <person name="Guillou S."/>
            <person name="Cros-Aarteil S."/>
            <person name="Calhoun S."/>
            <person name="Haridas S."/>
            <person name="Kuo A."/>
            <person name="Mondo S."/>
            <person name="Pangilinan J."/>
            <person name="Riley R."/>
            <person name="LaButti K."/>
            <person name="Andreopoulos B."/>
            <person name="Lipzen A."/>
            <person name="Chen C."/>
            <person name="Yan M."/>
            <person name="Daum C."/>
            <person name="Ng V."/>
            <person name="Clum A."/>
            <person name="Steindorff A."/>
            <person name="Ohm R.A."/>
            <person name="Martin F."/>
            <person name="Silar P."/>
            <person name="Natvig D.O."/>
            <person name="Lalanne C."/>
            <person name="Gautier V."/>
            <person name="Ament-Velasquez S.L."/>
            <person name="Kruys A."/>
            <person name="Hutchinson M.I."/>
            <person name="Powell A.J."/>
            <person name="Barry K."/>
            <person name="Miller A.N."/>
            <person name="Grigoriev I.V."/>
            <person name="Debuchy R."/>
            <person name="Gladieux P."/>
            <person name="Hiltunen Thoren M."/>
            <person name="Johannesson H."/>
        </authorList>
    </citation>
    <scope>NUCLEOTIDE SEQUENCE</scope>
    <source>
        <strain evidence="1">CBS 118394</strain>
    </source>
</reference>
<reference evidence="1" key="2">
    <citation type="submission" date="2023-06" db="EMBL/GenBank/DDBJ databases">
        <authorList>
            <consortium name="Lawrence Berkeley National Laboratory"/>
            <person name="Haridas S."/>
            <person name="Hensen N."/>
            <person name="Bonometti L."/>
            <person name="Westerberg I."/>
            <person name="Brannstrom I.O."/>
            <person name="Guillou S."/>
            <person name="Cros-Aarteil S."/>
            <person name="Calhoun S."/>
            <person name="Kuo A."/>
            <person name="Mondo S."/>
            <person name="Pangilinan J."/>
            <person name="Riley R."/>
            <person name="Labutti K."/>
            <person name="Andreopoulos B."/>
            <person name="Lipzen A."/>
            <person name="Chen C."/>
            <person name="Yanf M."/>
            <person name="Daum C."/>
            <person name="Ng V."/>
            <person name="Clum A."/>
            <person name="Steindorff A."/>
            <person name="Ohm R."/>
            <person name="Martin F."/>
            <person name="Silar P."/>
            <person name="Natvig D."/>
            <person name="Lalanne C."/>
            <person name="Gautier V."/>
            <person name="Ament-Velasquez S.L."/>
            <person name="Kruys A."/>
            <person name="Hutchinson M.I."/>
            <person name="Powell A.J."/>
            <person name="Barry K."/>
            <person name="Miller A.N."/>
            <person name="Grigoriev I.V."/>
            <person name="Debuchy R."/>
            <person name="Gladieux P."/>
            <person name="Thoren M.H."/>
            <person name="Johannesson H."/>
        </authorList>
    </citation>
    <scope>NUCLEOTIDE SEQUENCE</scope>
    <source>
        <strain evidence="1">CBS 118394</strain>
    </source>
</reference>
<comment type="caution">
    <text evidence="1">The sequence shown here is derived from an EMBL/GenBank/DDBJ whole genome shotgun (WGS) entry which is preliminary data.</text>
</comment>
<name>A0AAE0IQ35_9PEZI</name>
<keyword evidence="2" id="KW-1185">Reference proteome</keyword>
<proteinExistence type="predicted"/>
<protein>
    <submittedName>
        <fullName evidence="1">Uncharacterized protein</fullName>
    </submittedName>
</protein>
<organism evidence="1 2">
    <name type="scientific">Apodospora peruviana</name>
    <dbReference type="NCBI Taxonomy" id="516989"/>
    <lineage>
        <taxon>Eukaryota</taxon>
        <taxon>Fungi</taxon>
        <taxon>Dikarya</taxon>
        <taxon>Ascomycota</taxon>
        <taxon>Pezizomycotina</taxon>
        <taxon>Sordariomycetes</taxon>
        <taxon>Sordariomycetidae</taxon>
        <taxon>Sordariales</taxon>
        <taxon>Lasiosphaeriaceae</taxon>
        <taxon>Apodospora</taxon>
    </lineage>
</organism>
<evidence type="ECO:0000313" key="1">
    <source>
        <dbReference type="EMBL" id="KAK3328980.1"/>
    </source>
</evidence>
<sequence>MLVWPGRVGSAAFYPPAARLLLYAQLLTMIVFRVWGKRPIPLCSGKLKRGIATSEVAQAAAAAANIWIKGVEIRERLVETRKSVLVQLDPHFNLSKRLRT</sequence>
<evidence type="ECO:0000313" key="2">
    <source>
        <dbReference type="Proteomes" id="UP001283341"/>
    </source>
</evidence>
<dbReference type="EMBL" id="JAUEDM010000001">
    <property type="protein sequence ID" value="KAK3328980.1"/>
    <property type="molecule type" value="Genomic_DNA"/>
</dbReference>
<gene>
    <name evidence="1" type="ORF">B0H66DRAFT_526373</name>
</gene>
<dbReference type="Proteomes" id="UP001283341">
    <property type="component" value="Unassembled WGS sequence"/>
</dbReference>
<dbReference type="AlphaFoldDB" id="A0AAE0IQ35"/>